<proteinExistence type="predicted"/>
<accession>A0A1F6A464</accession>
<name>A0A1F6A464_9BACT</name>
<sequence length="353" mass="38346">MASLTEVSYYSRKGINLAVIFAIAFLIIRTAILTAADLRNRFFPPPPPPPNCFFGPLPVPNAQNGIATPSGLTYTIETPDLSLPPLPQTLKVYFLPSPPGPTFNSFDKMKSQAATLGFTGSPKRLTTSLYEFSDPANPLRTLELDELSHNFRITYKYESDLSLFNEKNFSSKETIAAMAQKFFAGAAALPLDVSTGSIDTILLKLDGSNLVPATSISNTDAAYVTLNRTPLDKIPIVSPDAKRGLISALVTGNSNPSKAILNASYLYNPLDRQNFATYPSVNVQASFDQLKSGQAIFASLPDPLPKSVAIRKVFVAYLDPYPSQSYLQPVVVFSDERGFVAYVRAILPTCSAK</sequence>
<gene>
    <name evidence="1" type="ORF">A2721_00650</name>
</gene>
<dbReference type="AlphaFoldDB" id="A0A1F6A464"/>
<dbReference type="Proteomes" id="UP000177871">
    <property type="component" value="Unassembled WGS sequence"/>
</dbReference>
<protein>
    <submittedName>
        <fullName evidence="1">Uncharacterized protein</fullName>
    </submittedName>
</protein>
<comment type="caution">
    <text evidence="1">The sequence shown here is derived from an EMBL/GenBank/DDBJ whole genome shotgun (WGS) entry which is preliminary data.</text>
</comment>
<organism evidence="1 2">
    <name type="scientific">Candidatus Gottesmanbacteria bacterium RIFCSPHIGHO2_01_FULL_47_48</name>
    <dbReference type="NCBI Taxonomy" id="1798381"/>
    <lineage>
        <taxon>Bacteria</taxon>
        <taxon>Candidatus Gottesmaniibacteriota</taxon>
    </lineage>
</organism>
<dbReference type="EMBL" id="MFJK01000010">
    <property type="protein sequence ID" value="OGG19057.1"/>
    <property type="molecule type" value="Genomic_DNA"/>
</dbReference>
<evidence type="ECO:0000313" key="1">
    <source>
        <dbReference type="EMBL" id="OGG19057.1"/>
    </source>
</evidence>
<evidence type="ECO:0000313" key="2">
    <source>
        <dbReference type="Proteomes" id="UP000177871"/>
    </source>
</evidence>
<reference evidence="1 2" key="1">
    <citation type="journal article" date="2016" name="Nat. Commun.">
        <title>Thousands of microbial genomes shed light on interconnected biogeochemical processes in an aquifer system.</title>
        <authorList>
            <person name="Anantharaman K."/>
            <person name="Brown C.T."/>
            <person name="Hug L.A."/>
            <person name="Sharon I."/>
            <person name="Castelle C.J."/>
            <person name="Probst A.J."/>
            <person name="Thomas B.C."/>
            <person name="Singh A."/>
            <person name="Wilkins M.J."/>
            <person name="Karaoz U."/>
            <person name="Brodie E.L."/>
            <person name="Williams K.H."/>
            <person name="Hubbard S.S."/>
            <person name="Banfield J.F."/>
        </authorList>
    </citation>
    <scope>NUCLEOTIDE SEQUENCE [LARGE SCALE GENOMIC DNA]</scope>
</reference>